<accession>A0AAV9UUC8</accession>
<reference evidence="1 2" key="1">
    <citation type="submission" date="2019-10" db="EMBL/GenBank/DDBJ databases">
        <authorList>
            <person name="Palmer J.M."/>
        </authorList>
    </citation>
    <scope>NUCLEOTIDE SEQUENCE [LARGE SCALE GENOMIC DNA]</scope>
    <source>
        <strain evidence="1 2">TWF696</strain>
    </source>
</reference>
<protein>
    <submittedName>
        <fullName evidence="1">Uncharacterized protein</fullName>
    </submittedName>
</protein>
<dbReference type="EMBL" id="JAVHNQ010000005">
    <property type="protein sequence ID" value="KAK6346728.1"/>
    <property type="molecule type" value="Genomic_DNA"/>
</dbReference>
<proteinExistence type="predicted"/>
<evidence type="ECO:0000313" key="2">
    <source>
        <dbReference type="Proteomes" id="UP001375240"/>
    </source>
</evidence>
<name>A0AAV9UUC8_9PEZI</name>
<comment type="caution">
    <text evidence="1">The sequence shown here is derived from an EMBL/GenBank/DDBJ whole genome shotgun (WGS) entry which is preliminary data.</text>
</comment>
<dbReference type="AlphaFoldDB" id="A0AAV9UUC8"/>
<sequence>MDRVSNPHNWKGGGYLKISNFAYTITPGYKWRKKPAADWGACYLKSEDGQGDTHDEYTVWGYGWSDAYDATKDSDGPEKIRNMLSKCGLISFKWALTMEQPDKPWEWRANFTTRSDRGVDCVQDGLQQLSGLKNLVCNGESNMES</sequence>
<keyword evidence="2" id="KW-1185">Reference proteome</keyword>
<gene>
    <name evidence="1" type="ORF">TWF696_006840</name>
</gene>
<dbReference type="Proteomes" id="UP001375240">
    <property type="component" value="Unassembled WGS sequence"/>
</dbReference>
<evidence type="ECO:0000313" key="1">
    <source>
        <dbReference type="EMBL" id="KAK6346728.1"/>
    </source>
</evidence>
<organism evidence="1 2">
    <name type="scientific">Orbilia brochopaga</name>
    <dbReference type="NCBI Taxonomy" id="3140254"/>
    <lineage>
        <taxon>Eukaryota</taxon>
        <taxon>Fungi</taxon>
        <taxon>Dikarya</taxon>
        <taxon>Ascomycota</taxon>
        <taxon>Pezizomycotina</taxon>
        <taxon>Orbiliomycetes</taxon>
        <taxon>Orbiliales</taxon>
        <taxon>Orbiliaceae</taxon>
        <taxon>Orbilia</taxon>
    </lineage>
</organism>